<organism evidence="3 4">
    <name type="scientific">Gracilimonas sediminicola</name>
    <dbReference type="NCBI Taxonomy" id="2952158"/>
    <lineage>
        <taxon>Bacteria</taxon>
        <taxon>Pseudomonadati</taxon>
        <taxon>Balneolota</taxon>
        <taxon>Balneolia</taxon>
        <taxon>Balneolales</taxon>
        <taxon>Balneolaceae</taxon>
        <taxon>Gracilimonas</taxon>
    </lineage>
</organism>
<dbReference type="RefSeq" id="WP_255132731.1">
    <property type="nucleotide sequence ID" value="NZ_JANDBC010000001.1"/>
</dbReference>
<dbReference type="CDD" id="cd00371">
    <property type="entry name" value="HMA"/>
    <property type="match status" value="1"/>
</dbReference>
<dbReference type="Proteomes" id="UP001139125">
    <property type="component" value="Unassembled WGS sequence"/>
</dbReference>
<dbReference type="GO" id="GO:0046872">
    <property type="term" value="F:metal ion binding"/>
    <property type="evidence" value="ECO:0007669"/>
    <property type="project" value="InterPro"/>
</dbReference>
<evidence type="ECO:0000256" key="1">
    <source>
        <dbReference type="SAM" id="SignalP"/>
    </source>
</evidence>
<dbReference type="PROSITE" id="PS50846">
    <property type="entry name" value="HMA_2"/>
    <property type="match status" value="1"/>
</dbReference>
<proteinExistence type="predicted"/>
<dbReference type="Pfam" id="PF00403">
    <property type="entry name" value="HMA"/>
    <property type="match status" value="1"/>
</dbReference>
<feature type="signal peptide" evidence="1">
    <location>
        <begin position="1"/>
        <end position="21"/>
    </location>
</feature>
<dbReference type="InterPro" id="IPR006121">
    <property type="entry name" value="HMA_dom"/>
</dbReference>
<keyword evidence="4" id="KW-1185">Reference proteome</keyword>
<dbReference type="InterPro" id="IPR036163">
    <property type="entry name" value="HMA_dom_sf"/>
</dbReference>
<feature type="chain" id="PRO_5040747378" evidence="1">
    <location>
        <begin position="22"/>
        <end position="162"/>
    </location>
</feature>
<feature type="domain" description="HMA" evidence="2">
    <location>
        <begin position="24"/>
        <end position="91"/>
    </location>
</feature>
<dbReference type="AlphaFoldDB" id="A0A9X2L1W2"/>
<sequence>MKKLILLLLTLILSLPITANAQLLKVEQTVFGMDCAPCAYGLEKRIHKLDGVAKANVSLNKGLLEIFLLENNSLTLSVIRDAVKDSGFEPQSAEITAKGVLRKDNEGRFVLNVSEQSQLLLHHDSSLFNKLNEMIGKSIVVSGEIGEDSNSKLNVLTYTLNE</sequence>
<evidence type="ECO:0000313" key="4">
    <source>
        <dbReference type="Proteomes" id="UP001139125"/>
    </source>
</evidence>
<dbReference type="EMBL" id="JANDBC010000001">
    <property type="protein sequence ID" value="MCP9290553.1"/>
    <property type="molecule type" value="Genomic_DNA"/>
</dbReference>
<evidence type="ECO:0000313" key="3">
    <source>
        <dbReference type="EMBL" id="MCP9290553.1"/>
    </source>
</evidence>
<name>A0A9X2L1W2_9BACT</name>
<protein>
    <submittedName>
        <fullName evidence="3">Heavy-metal-associated domain-containing protein</fullName>
    </submittedName>
</protein>
<keyword evidence="1" id="KW-0732">Signal</keyword>
<gene>
    <name evidence="3" type="ORF">NM125_03025</name>
</gene>
<evidence type="ECO:0000259" key="2">
    <source>
        <dbReference type="PROSITE" id="PS50846"/>
    </source>
</evidence>
<dbReference type="Gene3D" id="3.30.70.100">
    <property type="match status" value="1"/>
</dbReference>
<reference evidence="3" key="1">
    <citation type="submission" date="2022-06" db="EMBL/GenBank/DDBJ databases">
        <title>Gracilimonas sp. CAU 1638 isolated from sea sediment.</title>
        <authorList>
            <person name="Kim W."/>
        </authorList>
    </citation>
    <scope>NUCLEOTIDE SEQUENCE</scope>
    <source>
        <strain evidence="3">CAU 1638</strain>
    </source>
</reference>
<comment type="caution">
    <text evidence="3">The sequence shown here is derived from an EMBL/GenBank/DDBJ whole genome shotgun (WGS) entry which is preliminary data.</text>
</comment>
<dbReference type="SUPFAM" id="SSF55008">
    <property type="entry name" value="HMA, heavy metal-associated domain"/>
    <property type="match status" value="1"/>
</dbReference>
<accession>A0A9X2L1W2</accession>